<protein>
    <recommendedName>
        <fullName evidence="3">Transposase</fullName>
    </recommendedName>
</protein>
<gene>
    <name evidence="1" type="ORF">M23134_07395</name>
</gene>
<keyword evidence="2" id="KW-1185">Reference proteome</keyword>
<dbReference type="EMBL" id="AAWS01000004">
    <property type="protein sequence ID" value="EAY30988.1"/>
    <property type="molecule type" value="Genomic_DNA"/>
</dbReference>
<sequence length="97" mass="11026">MVSESYELGLTAAEYCRKKNFSSKIFYRYRQQYIEVYGAKPMPTTPMADFVELAVAPPETTGLSLEVGTHIRLRFESLPDPVYLSQLLSQLSNVTLK</sequence>
<evidence type="ECO:0000313" key="1">
    <source>
        <dbReference type="EMBL" id="EAY30988.1"/>
    </source>
</evidence>
<organism evidence="1 2">
    <name type="scientific">Microscilla marina ATCC 23134</name>
    <dbReference type="NCBI Taxonomy" id="313606"/>
    <lineage>
        <taxon>Bacteria</taxon>
        <taxon>Pseudomonadati</taxon>
        <taxon>Bacteroidota</taxon>
        <taxon>Cytophagia</taxon>
        <taxon>Cytophagales</taxon>
        <taxon>Microscillaceae</taxon>
        <taxon>Microscilla</taxon>
    </lineage>
</organism>
<dbReference type="AlphaFoldDB" id="A1ZEN6"/>
<dbReference type="Proteomes" id="UP000004095">
    <property type="component" value="Unassembled WGS sequence"/>
</dbReference>
<name>A1ZEN6_MICM2</name>
<reference evidence="1 2" key="1">
    <citation type="submission" date="2007-01" db="EMBL/GenBank/DDBJ databases">
        <authorList>
            <person name="Haygood M."/>
            <person name="Podell S."/>
            <person name="Anderson C."/>
            <person name="Hopkinson B."/>
            <person name="Roe K."/>
            <person name="Barbeau K."/>
            <person name="Gaasterland T."/>
            <person name="Ferriera S."/>
            <person name="Johnson J."/>
            <person name="Kravitz S."/>
            <person name="Beeson K."/>
            <person name="Sutton G."/>
            <person name="Rogers Y.-H."/>
            <person name="Friedman R."/>
            <person name="Frazier M."/>
            <person name="Venter J.C."/>
        </authorList>
    </citation>
    <scope>NUCLEOTIDE SEQUENCE [LARGE SCALE GENOMIC DNA]</scope>
    <source>
        <strain evidence="1 2">ATCC 23134</strain>
    </source>
</reference>
<dbReference type="NCBIfam" id="NF047593">
    <property type="entry name" value="IS66_ISAeme5_TnpA"/>
    <property type="match status" value="1"/>
</dbReference>
<evidence type="ECO:0008006" key="3">
    <source>
        <dbReference type="Google" id="ProtNLM"/>
    </source>
</evidence>
<comment type="caution">
    <text evidence="1">The sequence shown here is derived from an EMBL/GenBank/DDBJ whole genome shotgun (WGS) entry which is preliminary data.</text>
</comment>
<proteinExistence type="predicted"/>
<accession>A1ZEN6</accession>
<evidence type="ECO:0000313" key="2">
    <source>
        <dbReference type="Proteomes" id="UP000004095"/>
    </source>
</evidence>